<reference evidence="2 3" key="1">
    <citation type="journal article" date="2021" name="Elife">
        <title>Chloroplast acquisition without the gene transfer in kleptoplastic sea slugs, Plakobranchus ocellatus.</title>
        <authorList>
            <person name="Maeda T."/>
            <person name="Takahashi S."/>
            <person name="Yoshida T."/>
            <person name="Shimamura S."/>
            <person name="Takaki Y."/>
            <person name="Nagai Y."/>
            <person name="Toyoda A."/>
            <person name="Suzuki Y."/>
            <person name="Arimoto A."/>
            <person name="Ishii H."/>
            <person name="Satoh N."/>
            <person name="Nishiyama T."/>
            <person name="Hasebe M."/>
            <person name="Maruyama T."/>
            <person name="Minagawa J."/>
            <person name="Obokata J."/>
            <person name="Shigenobu S."/>
        </authorList>
    </citation>
    <scope>NUCLEOTIDE SEQUENCE [LARGE SCALE GENOMIC DNA]</scope>
</reference>
<dbReference type="InterPro" id="IPR000477">
    <property type="entry name" value="RT_dom"/>
</dbReference>
<dbReference type="AlphaFoldDB" id="A0AAV4C1M9"/>
<comment type="caution">
    <text evidence="2">The sequence shown here is derived from an EMBL/GenBank/DDBJ whole genome shotgun (WGS) entry which is preliminary data.</text>
</comment>
<dbReference type="Gene3D" id="3.10.10.10">
    <property type="entry name" value="HIV Type 1 Reverse Transcriptase, subunit A, domain 1"/>
    <property type="match status" value="1"/>
</dbReference>
<evidence type="ECO:0000313" key="2">
    <source>
        <dbReference type="EMBL" id="GFO25187.1"/>
    </source>
</evidence>
<protein>
    <submittedName>
        <fullName evidence="2">Pol polyprotein</fullName>
    </submittedName>
</protein>
<dbReference type="SUPFAM" id="SSF56672">
    <property type="entry name" value="DNA/RNA polymerases"/>
    <property type="match status" value="1"/>
</dbReference>
<dbReference type="EMBL" id="BLXT01005734">
    <property type="protein sequence ID" value="GFO25187.1"/>
    <property type="molecule type" value="Genomic_DNA"/>
</dbReference>
<dbReference type="InterPro" id="IPR043128">
    <property type="entry name" value="Rev_trsase/Diguanyl_cyclase"/>
</dbReference>
<dbReference type="Gene3D" id="3.30.70.270">
    <property type="match status" value="1"/>
</dbReference>
<accession>A0AAV4C1M9</accession>
<dbReference type="Proteomes" id="UP000735302">
    <property type="component" value="Unassembled WGS sequence"/>
</dbReference>
<evidence type="ECO:0000259" key="1">
    <source>
        <dbReference type="Pfam" id="PF00078"/>
    </source>
</evidence>
<dbReference type="PANTHER" id="PTHR24559">
    <property type="entry name" value="TRANSPOSON TY3-I GAG-POL POLYPROTEIN"/>
    <property type="match status" value="1"/>
</dbReference>
<dbReference type="CDD" id="cd01647">
    <property type="entry name" value="RT_LTR"/>
    <property type="match status" value="1"/>
</dbReference>
<dbReference type="InterPro" id="IPR043502">
    <property type="entry name" value="DNA/RNA_pol_sf"/>
</dbReference>
<dbReference type="Pfam" id="PF00078">
    <property type="entry name" value="RVT_1"/>
    <property type="match status" value="1"/>
</dbReference>
<keyword evidence="3" id="KW-1185">Reference proteome</keyword>
<proteinExistence type="predicted"/>
<evidence type="ECO:0000313" key="3">
    <source>
        <dbReference type="Proteomes" id="UP000735302"/>
    </source>
</evidence>
<organism evidence="2 3">
    <name type="scientific">Plakobranchus ocellatus</name>
    <dbReference type="NCBI Taxonomy" id="259542"/>
    <lineage>
        <taxon>Eukaryota</taxon>
        <taxon>Metazoa</taxon>
        <taxon>Spiralia</taxon>
        <taxon>Lophotrochozoa</taxon>
        <taxon>Mollusca</taxon>
        <taxon>Gastropoda</taxon>
        <taxon>Heterobranchia</taxon>
        <taxon>Euthyneura</taxon>
        <taxon>Panpulmonata</taxon>
        <taxon>Sacoglossa</taxon>
        <taxon>Placobranchoidea</taxon>
        <taxon>Plakobranchidae</taxon>
        <taxon>Plakobranchus</taxon>
    </lineage>
</organism>
<feature type="domain" description="Reverse transcriptase" evidence="1">
    <location>
        <begin position="41"/>
        <end position="115"/>
    </location>
</feature>
<gene>
    <name evidence="2" type="ORF">PoB_005169200</name>
</gene>
<sequence>MRPTPLHFRGEEDGHLDKMLSGGVIQPSMSEWESSPVLVCKRHGSVRWCVDYRAVNKITRKDVFLLHHIQECVDALDGNLWFCKLDANSAYWQVRLDNESRPKTAFCTRCKLFVRLDAHWRLQYAGHVL</sequence>
<dbReference type="InterPro" id="IPR053134">
    <property type="entry name" value="RNA-dir_DNA_polymerase"/>
</dbReference>
<name>A0AAV4C1M9_9GAST</name>
<dbReference type="PANTHER" id="PTHR24559:SF444">
    <property type="entry name" value="REVERSE TRANSCRIPTASE DOMAIN-CONTAINING PROTEIN"/>
    <property type="match status" value="1"/>
</dbReference>